<evidence type="ECO:0000256" key="10">
    <source>
        <dbReference type="ARBA" id="ARBA00023237"/>
    </source>
</evidence>
<dbReference type="GO" id="GO:0009279">
    <property type="term" value="C:cell outer membrane"/>
    <property type="evidence" value="ECO:0007669"/>
    <property type="project" value="UniProtKB-SubCell"/>
</dbReference>
<reference evidence="16 17" key="1">
    <citation type="submission" date="2020-08" db="EMBL/GenBank/DDBJ databases">
        <title>Genomic Encyclopedia of Type Strains, Phase IV (KMG-IV): sequencing the most valuable type-strain genomes for metagenomic binning, comparative biology and taxonomic classification.</title>
        <authorList>
            <person name="Goeker M."/>
        </authorList>
    </citation>
    <scope>NUCLEOTIDE SEQUENCE [LARGE SCALE GENOMIC DNA]</scope>
    <source>
        <strain evidence="16 17">DSM 26189</strain>
    </source>
</reference>
<feature type="domain" description="TonB-dependent receptor-like beta-barrel" evidence="14">
    <location>
        <begin position="296"/>
        <end position="735"/>
    </location>
</feature>
<dbReference type="PANTHER" id="PTHR32552:SF81">
    <property type="entry name" value="TONB-DEPENDENT OUTER MEMBRANE RECEPTOR"/>
    <property type="match status" value="1"/>
</dbReference>
<organism evidence="16 17">
    <name type="scientific">Sphingobium jiangsuense</name>
    <dbReference type="NCBI Taxonomy" id="870476"/>
    <lineage>
        <taxon>Bacteria</taxon>
        <taxon>Pseudomonadati</taxon>
        <taxon>Pseudomonadota</taxon>
        <taxon>Alphaproteobacteria</taxon>
        <taxon>Sphingomonadales</taxon>
        <taxon>Sphingomonadaceae</taxon>
        <taxon>Sphingobium</taxon>
    </lineage>
</organism>
<comment type="caution">
    <text evidence="16">The sequence shown here is derived from an EMBL/GenBank/DDBJ whole genome shotgun (WGS) entry which is preliminary data.</text>
</comment>
<feature type="signal peptide" evidence="13">
    <location>
        <begin position="1"/>
        <end position="26"/>
    </location>
</feature>
<keyword evidence="9 11" id="KW-0472">Membrane</keyword>
<dbReference type="PROSITE" id="PS52016">
    <property type="entry name" value="TONB_DEPENDENT_REC_3"/>
    <property type="match status" value="1"/>
</dbReference>
<keyword evidence="2 11" id="KW-0813">Transport</keyword>
<evidence type="ECO:0000256" key="6">
    <source>
        <dbReference type="ARBA" id="ARBA00023004"/>
    </source>
</evidence>
<dbReference type="InterPro" id="IPR036942">
    <property type="entry name" value="Beta-barrel_TonB_sf"/>
</dbReference>
<dbReference type="PANTHER" id="PTHR32552">
    <property type="entry name" value="FERRICHROME IRON RECEPTOR-RELATED"/>
    <property type="match status" value="1"/>
</dbReference>
<keyword evidence="16" id="KW-0675">Receptor</keyword>
<keyword evidence="4" id="KW-0410">Iron transport</keyword>
<evidence type="ECO:0000256" key="2">
    <source>
        <dbReference type="ARBA" id="ARBA00022448"/>
    </source>
</evidence>
<keyword evidence="10 11" id="KW-0998">Cell outer membrane</keyword>
<evidence type="ECO:0000256" key="1">
    <source>
        <dbReference type="ARBA" id="ARBA00004571"/>
    </source>
</evidence>
<dbReference type="InterPro" id="IPR039426">
    <property type="entry name" value="TonB-dep_rcpt-like"/>
</dbReference>
<evidence type="ECO:0000313" key="17">
    <source>
        <dbReference type="Proteomes" id="UP000571950"/>
    </source>
</evidence>
<keyword evidence="13" id="KW-0732">Signal</keyword>
<evidence type="ECO:0000256" key="11">
    <source>
        <dbReference type="PROSITE-ProRule" id="PRU01360"/>
    </source>
</evidence>
<keyword evidence="17" id="KW-1185">Reference proteome</keyword>
<evidence type="ECO:0000259" key="15">
    <source>
        <dbReference type="Pfam" id="PF07715"/>
    </source>
</evidence>
<sequence>MRSKLGLAQFLIGVSAVAMMPAAAQAQEGAAPADQGDVQDIVVTAQFRQESSQKAALSLDVLSADTLAKAGVAQATDIARIAPGVQITQGGTALQIYIRGAGDFSTTSYSNSAVAQNFDGVFAARTQYVAGTFFDLERVEVLKGPQGTLYGRNATGGALNIIPVQPRLGEFGGYMSAGFQNYNGFSAEGALNVPIGEKVALRASFQGVSRDGYISDGTDDDKHHSFRLQLKAEPNEDVTIRFGLNYQHLGGKGPGKVVYERTAPVAPGLVNAGPIIPGDRWTSINDTLNGLISQVTAPPGIYPIDTSTAYQDVDVWGVNAHLDWDLGPATLTVIPAYQRVVLASNSYPAMRFTTVNPYDGKPSSSDAQTLEVRLGNATDTLKWVIGGYFFNEDQDSFNEVRIGRASDTAFIADLNTRAYAVFGEATYSLTDFFRVTGGLRYTDETKKVDAHRYAHSGSSACPNGGSGPGGSCEILTAAGTYVQGTYSANRVNYKVGVEFDAARDSMLYASVVTGFKSGGQSNADIDPYKPEDVTAYTIGSKNRFFGRLVQLNAELFYMDYRDRQENFSQLDRGGAQVSSLFNAGKAVAKGASVDLTLRPTRLDNFRVAVEYVKSKYKDFSYRRYTAGNPGATTTCAVTPVTGGNAQVGFWNVSCDGFQLPRTPKWSGTVSYSHTFELANGGEIEFSPDMSFSSARWLSAEFSQNARGEAYALFNANLTYRAPDDAWSLQLFMRNIGDKAVYTGTQQYPFIANFNAMDIAPPRTYGARFRVHF</sequence>
<keyword evidence="6" id="KW-0408">Iron</keyword>
<evidence type="ECO:0000313" key="16">
    <source>
        <dbReference type="EMBL" id="MBB3926546.1"/>
    </source>
</evidence>
<dbReference type="SUPFAM" id="SSF56935">
    <property type="entry name" value="Porins"/>
    <property type="match status" value="1"/>
</dbReference>
<keyword evidence="7" id="KW-0406">Ion transport</keyword>
<evidence type="ECO:0000256" key="9">
    <source>
        <dbReference type="ARBA" id="ARBA00023136"/>
    </source>
</evidence>
<keyword evidence="5 11" id="KW-0812">Transmembrane</keyword>
<dbReference type="GO" id="GO:0006826">
    <property type="term" value="P:iron ion transport"/>
    <property type="evidence" value="ECO:0007669"/>
    <property type="project" value="UniProtKB-KW"/>
</dbReference>
<protein>
    <submittedName>
        <fullName evidence="16">Iron complex outermembrane receptor protein</fullName>
    </submittedName>
</protein>
<dbReference type="EMBL" id="JACIDT010000007">
    <property type="protein sequence ID" value="MBB3926546.1"/>
    <property type="molecule type" value="Genomic_DNA"/>
</dbReference>
<dbReference type="Pfam" id="PF07715">
    <property type="entry name" value="Plug"/>
    <property type="match status" value="1"/>
</dbReference>
<gene>
    <name evidence="16" type="ORF">GGR43_002266</name>
</gene>
<accession>A0A7W6FPY1</accession>
<dbReference type="InterPro" id="IPR012910">
    <property type="entry name" value="Plug_dom"/>
</dbReference>
<dbReference type="Pfam" id="PF00593">
    <property type="entry name" value="TonB_dep_Rec_b-barrel"/>
    <property type="match status" value="1"/>
</dbReference>
<name>A0A7W6FPY1_9SPHN</name>
<evidence type="ECO:0000259" key="14">
    <source>
        <dbReference type="Pfam" id="PF00593"/>
    </source>
</evidence>
<evidence type="ECO:0000256" key="4">
    <source>
        <dbReference type="ARBA" id="ARBA00022496"/>
    </source>
</evidence>
<evidence type="ECO:0000256" key="13">
    <source>
        <dbReference type="SAM" id="SignalP"/>
    </source>
</evidence>
<dbReference type="Proteomes" id="UP000571950">
    <property type="component" value="Unassembled WGS sequence"/>
</dbReference>
<comment type="similarity">
    <text evidence="11 12">Belongs to the TonB-dependent receptor family.</text>
</comment>
<feature type="domain" description="TonB-dependent receptor plug" evidence="15">
    <location>
        <begin position="53"/>
        <end position="158"/>
    </location>
</feature>
<feature type="chain" id="PRO_5031093941" evidence="13">
    <location>
        <begin position="27"/>
        <end position="772"/>
    </location>
</feature>
<evidence type="ECO:0000256" key="3">
    <source>
        <dbReference type="ARBA" id="ARBA00022452"/>
    </source>
</evidence>
<keyword evidence="8 12" id="KW-0798">TonB box</keyword>
<dbReference type="RefSeq" id="WP_188072057.1">
    <property type="nucleotide sequence ID" value="NZ_BSPS01000054.1"/>
</dbReference>
<evidence type="ECO:0000256" key="5">
    <source>
        <dbReference type="ARBA" id="ARBA00022692"/>
    </source>
</evidence>
<dbReference type="Gene3D" id="2.40.170.20">
    <property type="entry name" value="TonB-dependent receptor, beta-barrel domain"/>
    <property type="match status" value="1"/>
</dbReference>
<proteinExistence type="inferred from homology"/>
<dbReference type="InterPro" id="IPR000531">
    <property type="entry name" value="Beta-barrel_TonB"/>
</dbReference>
<evidence type="ECO:0000256" key="12">
    <source>
        <dbReference type="RuleBase" id="RU003357"/>
    </source>
</evidence>
<evidence type="ECO:0000256" key="7">
    <source>
        <dbReference type="ARBA" id="ARBA00023065"/>
    </source>
</evidence>
<keyword evidence="3 11" id="KW-1134">Transmembrane beta strand</keyword>
<dbReference type="AlphaFoldDB" id="A0A7W6FPY1"/>
<comment type="subcellular location">
    <subcellularLocation>
        <location evidence="1 11">Cell outer membrane</location>
        <topology evidence="1 11">Multi-pass membrane protein</topology>
    </subcellularLocation>
</comment>
<evidence type="ECO:0000256" key="8">
    <source>
        <dbReference type="ARBA" id="ARBA00023077"/>
    </source>
</evidence>